<feature type="transmembrane region" description="Helical" evidence="1">
    <location>
        <begin position="396"/>
        <end position="422"/>
    </location>
</feature>
<feature type="transmembrane region" description="Helical" evidence="1">
    <location>
        <begin position="310"/>
        <end position="333"/>
    </location>
</feature>
<keyword evidence="1" id="KW-1133">Transmembrane helix</keyword>
<dbReference type="OrthoDB" id="10450160at2759"/>
<feature type="transmembrane region" description="Helical" evidence="1">
    <location>
        <begin position="353"/>
        <end position="375"/>
    </location>
</feature>
<proteinExistence type="predicted"/>
<feature type="transmembrane region" description="Helical" evidence="1">
    <location>
        <begin position="749"/>
        <end position="767"/>
    </location>
</feature>
<protein>
    <submittedName>
        <fullName evidence="3">Uncharacterized protein</fullName>
    </submittedName>
</protein>
<dbReference type="VEuPathDB" id="AmoebaDB:NF0082710"/>
<dbReference type="AlphaFoldDB" id="A0A6A5C2M4"/>
<dbReference type="VEuPathDB" id="AmoebaDB:FDP41_010702"/>
<reference evidence="3 4" key="1">
    <citation type="journal article" date="2019" name="Sci. Rep.">
        <title>Nanopore sequencing improves the draft genome of the human pathogenic amoeba Naegleria fowleri.</title>
        <authorList>
            <person name="Liechti N."/>
            <person name="Schurch N."/>
            <person name="Bruggmann R."/>
            <person name="Wittwer M."/>
        </authorList>
    </citation>
    <scope>NUCLEOTIDE SEQUENCE [LARGE SCALE GENOMIC DNA]</scope>
    <source>
        <strain evidence="3 4">ATCC 30894</strain>
    </source>
</reference>
<organism evidence="3 4">
    <name type="scientific">Naegleria fowleri</name>
    <name type="common">Brain eating amoeba</name>
    <dbReference type="NCBI Taxonomy" id="5763"/>
    <lineage>
        <taxon>Eukaryota</taxon>
        <taxon>Discoba</taxon>
        <taxon>Heterolobosea</taxon>
        <taxon>Tetramitia</taxon>
        <taxon>Eutetramitia</taxon>
        <taxon>Vahlkampfiidae</taxon>
        <taxon>Naegleria</taxon>
    </lineage>
</organism>
<dbReference type="VEuPathDB" id="AmoebaDB:NF0082730"/>
<feature type="transmembrane region" description="Helical" evidence="1">
    <location>
        <begin position="724"/>
        <end position="743"/>
    </location>
</feature>
<name>A0A6A5C2M4_NAEFO</name>
<keyword evidence="1" id="KW-0472">Membrane</keyword>
<dbReference type="Proteomes" id="UP000444721">
    <property type="component" value="Unassembled WGS sequence"/>
</dbReference>
<dbReference type="GeneID" id="68117917"/>
<gene>
    <name evidence="3" type="ORF">FDP41_010702</name>
</gene>
<dbReference type="VEuPathDB" id="AmoebaDB:NfTy_014150"/>
<feature type="chain" id="PRO_5025381102" evidence="2">
    <location>
        <begin position="33"/>
        <end position="1048"/>
    </location>
</feature>
<evidence type="ECO:0000256" key="1">
    <source>
        <dbReference type="SAM" id="Phobius"/>
    </source>
</evidence>
<dbReference type="EMBL" id="VFQX01000006">
    <property type="protein sequence ID" value="KAF0983637.1"/>
    <property type="molecule type" value="Genomic_DNA"/>
</dbReference>
<dbReference type="VEuPathDB" id="AmoebaDB:NF0082740"/>
<dbReference type="RefSeq" id="XP_044568350.1">
    <property type="nucleotide sequence ID" value="XM_044701030.1"/>
</dbReference>
<evidence type="ECO:0000313" key="4">
    <source>
        <dbReference type="Proteomes" id="UP000444721"/>
    </source>
</evidence>
<comment type="caution">
    <text evidence="3">The sequence shown here is derived from an EMBL/GenBank/DDBJ whole genome shotgun (WGS) entry which is preliminary data.</text>
</comment>
<keyword evidence="1" id="KW-0812">Transmembrane</keyword>
<keyword evidence="4" id="KW-1185">Reference proteome</keyword>
<feature type="transmembrane region" description="Helical" evidence="1">
    <location>
        <begin position="428"/>
        <end position="448"/>
    </location>
</feature>
<accession>A0A6A5C2M4</accession>
<dbReference type="OMA" id="FGNDTDW"/>
<sequence length="1048" mass="120777">MYQYRKYSRRPICIIFAFSILLLLVFVQNVDTTSNITETARVLSLLISSSRGQIQNAPLTLLAFKETEIMLVLTQHEKYLSISPKTLFYSGGIIGNNIAQINASSVDFSVFASIVQNTTLPLSTLYLKVTSFCFQLLKEVYMSDNSFLKGYKMCFFKSSLNGVGVNNYFSKTSEGFRCISVDDSGEAVTSDVSNGFIEDFAASLSVITIIAIAFLWMQSRFKYRILDSKRHPFSYFYFGNDTDWDNASTSDLSVALRPMFPLFKHLSNQIDKLYKFFSKILKNKVDQDHVRKYKKLTSTRLLRYQIFMDAFILLCIGAFSSVQVFVPNIIWFSNFLTNNSHFSNYFSQENFDVINLIIWGISFLFTFIAVFTLFITTSSKHKLLFWNLSYLPDATILTISDIIFKAVTLILMDIIIAILPFWTFVTKAGVMIMVSLVIILWGSQNIIVPINKWTKHFQHGNYSHLVSSIALSYSKELLLTLPFCVQVFMMAETVFRIIWSLILSFVVNNNKLSLIGILGIMISSVKSMINDLLQPTKLARKKVIERLDSFVFPHLTTSKRYSSQSNQISTYSNIISAYTNLIENSPFDYSYVDTLCLHENLEEIKDIAFRKKKKQYTSSDNVALEKLQNTVTLKVEHEEVKNEEQLKTKFVEENDRPRYFYILFKKEISMLVRAIFLSSQEKDESKLRVILKRGDNLYTPLLNTDMKLINNLLTGRIQIMSGNLSNYMLVILVSIIIFLSFSFSNSGDYDLISNFVIIGSIFIPQLFGRLDSGQIEELFDRRIEQVMLVAKRTLAKKLGCPEKDLNLCVFNYQHDSDISNFLEHNTPIFSESIGKKIMEQWDYASNQSTLTVDHNKFKQLILVSWDECLRIINSSTKSMNLGGSNDYLKTHTQFINNFSQVVYYLSNFEADSVVSVYEFIHMMELMKRVVSSVREDYTSDMDLTFAFFFFCYLRGKSVEVGKKNCNALDVSYGEQEFPIFYSAFQMWLSISEPKKQKLEESRHITELVFALFPGDQLLSLEQFLHSYRAVRSVLNSNKLLFNDSIEEL</sequence>
<keyword evidence="2" id="KW-0732">Signal</keyword>
<feature type="transmembrane region" description="Helical" evidence="1">
    <location>
        <begin position="200"/>
        <end position="217"/>
    </location>
</feature>
<evidence type="ECO:0000313" key="3">
    <source>
        <dbReference type="EMBL" id="KAF0983637.1"/>
    </source>
</evidence>
<feature type="signal peptide" evidence="2">
    <location>
        <begin position="1"/>
        <end position="32"/>
    </location>
</feature>
<dbReference type="VEuPathDB" id="AmoebaDB:NF0082720"/>
<evidence type="ECO:0000256" key="2">
    <source>
        <dbReference type="SAM" id="SignalP"/>
    </source>
</evidence>